<dbReference type="InterPro" id="IPR041679">
    <property type="entry name" value="DNA2/NAM7-like_C"/>
</dbReference>
<dbReference type="Proteomes" id="UP000694888">
    <property type="component" value="Unplaced"/>
</dbReference>
<feature type="region of interest" description="Disordered" evidence="8">
    <location>
        <begin position="1"/>
        <end position="29"/>
    </location>
</feature>
<dbReference type="InterPro" id="IPR047187">
    <property type="entry name" value="SF1_C_Upf1"/>
</dbReference>
<organism evidence="10 11">
    <name type="scientific">Aplysia californica</name>
    <name type="common">California sea hare</name>
    <dbReference type="NCBI Taxonomy" id="6500"/>
    <lineage>
        <taxon>Eukaryota</taxon>
        <taxon>Metazoa</taxon>
        <taxon>Spiralia</taxon>
        <taxon>Lophotrochozoa</taxon>
        <taxon>Mollusca</taxon>
        <taxon>Gastropoda</taxon>
        <taxon>Heterobranchia</taxon>
        <taxon>Euthyneura</taxon>
        <taxon>Tectipleura</taxon>
        <taxon>Aplysiida</taxon>
        <taxon>Aplysioidea</taxon>
        <taxon>Aplysiidae</taxon>
        <taxon>Aplysia</taxon>
    </lineage>
</organism>
<reference evidence="11" key="1">
    <citation type="submission" date="2025-08" db="UniProtKB">
        <authorList>
            <consortium name="RefSeq"/>
        </authorList>
    </citation>
    <scope>IDENTIFICATION</scope>
</reference>
<dbReference type="PROSITE" id="PS51981">
    <property type="entry name" value="ZF_RZ"/>
    <property type="match status" value="1"/>
</dbReference>
<keyword evidence="2" id="KW-0963">Cytoplasm</keyword>
<dbReference type="Gene3D" id="3.40.50.300">
    <property type="entry name" value="P-loop containing nucleotide triphosphate hydrolases"/>
    <property type="match status" value="3"/>
</dbReference>
<evidence type="ECO:0000256" key="4">
    <source>
        <dbReference type="ARBA" id="ARBA00022771"/>
    </source>
</evidence>
<evidence type="ECO:0000256" key="1">
    <source>
        <dbReference type="ARBA" id="ARBA00004496"/>
    </source>
</evidence>
<dbReference type="InterPro" id="IPR057373">
    <property type="entry name" value="ZNFX1"/>
</dbReference>
<dbReference type="RefSeq" id="XP_005097110.1">
    <property type="nucleotide sequence ID" value="XM_005097053.3"/>
</dbReference>
<keyword evidence="10" id="KW-1185">Reference proteome</keyword>
<keyword evidence="7" id="KW-0175">Coiled coil</keyword>
<keyword evidence="6" id="KW-0391">Immunity</keyword>
<dbReference type="Pfam" id="PF13087">
    <property type="entry name" value="AAA_12"/>
    <property type="match status" value="1"/>
</dbReference>
<name>A0ABM0JME7_APLCA</name>
<evidence type="ECO:0000256" key="5">
    <source>
        <dbReference type="ARBA" id="ARBA00022833"/>
    </source>
</evidence>
<proteinExistence type="predicted"/>
<dbReference type="InterPro" id="IPR046439">
    <property type="entry name" value="ZF_RZ_dom"/>
</dbReference>
<dbReference type="CDD" id="cd18808">
    <property type="entry name" value="SF1_C_Upf1"/>
    <property type="match status" value="1"/>
</dbReference>
<dbReference type="Pfam" id="PF13086">
    <property type="entry name" value="AAA_11"/>
    <property type="match status" value="1"/>
</dbReference>
<keyword evidence="3" id="KW-0479">Metal-binding</keyword>
<dbReference type="PANTHER" id="PTHR10887:SF341">
    <property type="entry name" value="NFX1-TYPE ZINC FINGER-CONTAINING PROTEIN 1"/>
    <property type="match status" value="1"/>
</dbReference>
<keyword evidence="4" id="KW-0863">Zinc-finger</keyword>
<dbReference type="InterPro" id="IPR041677">
    <property type="entry name" value="DNA2/NAM7_AAA_11"/>
</dbReference>
<evidence type="ECO:0000256" key="7">
    <source>
        <dbReference type="SAM" id="Coils"/>
    </source>
</evidence>
<gene>
    <name evidence="11" type="primary">LOC101857249</name>
</gene>
<comment type="subcellular location">
    <subcellularLocation>
        <location evidence="1">Cytoplasm</location>
    </subcellularLocation>
</comment>
<evidence type="ECO:0000256" key="3">
    <source>
        <dbReference type="ARBA" id="ARBA00022723"/>
    </source>
</evidence>
<evidence type="ECO:0000313" key="11">
    <source>
        <dbReference type="RefSeq" id="XP_005097110.1"/>
    </source>
</evidence>
<protein>
    <submittedName>
        <fullName evidence="11">NFX1-type zinc finger-containing protein 1</fullName>
    </submittedName>
</protein>
<dbReference type="Pfam" id="PF20173">
    <property type="entry name" value="ZnF_RZ-type"/>
    <property type="match status" value="1"/>
</dbReference>
<accession>A0ABM0JME7</accession>
<dbReference type="InterPro" id="IPR045055">
    <property type="entry name" value="DNA2/NAM7-like"/>
</dbReference>
<dbReference type="PANTHER" id="PTHR10887">
    <property type="entry name" value="DNA2/NAM7 HELICASE FAMILY"/>
    <property type="match status" value="1"/>
</dbReference>
<evidence type="ECO:0000259" key="9">
    <source>
        <dbReference type="PROSITE" id="PS51981"/>
    </source>
</evidence>
<keyword evidence="5" id="KW-0862">Zinc</keyword>
<evidence type="ECO:0000313" key="10">
    <source>
        <dbReference type="Proteomes" id="UP000694888"/>
    </source>
</evidence>
<dbReference type="GeneID" id="101857249"/>
<feature type="compositionally biased region" description="Basic residues" evidence="8">
    <location>
        <begin position="15"/>
        <end position="25"/>
    </location>
</feature>
<dbReference type="SUPFAM" id="SSF52540">
    <property type="entry name" value="P-loop containing nucleoside triphosphate hydrolases"/>
    <property type="match status" value="1"/>
</dbReference>
<evidence type="ECO:0000256" key="6">
    <source>
        <dbReference type="ARBA" id="ARBA00022859"/>
    </source>
</evidence>
<evidence type="ECO:0000256" key="2">
    <source>
        <dbReference type="ARBA" id="ARBA00022490"/>
    </source>
</evidence>
<dbReference type="Pfam" id="PF25396">
    <property type="entry name" value="ZNFX1"/>
    <property type="match status" value="1"/>
</dbReference>
<feature type="domain" description="RZ-type" evidence="9">
    <location>
        <begin position="1789"/>
        <end position="1860"/>
    </location>
</feature>
<sequence>MDEKGAFRGNGPQRNPRRTPQKRTRPISSLELKTMLKDKTASEVLQRISREDESLQRLLNDTTQDTKNTRLIVQVLSKALDNSNVAQAEGVNDVVQTFLNSNSFIEILETQVLDDLGYDTLSLTALLYVMKIALQKLPNKAPRVLSYLEKVLERIVTERYAGNAGVQSLFTNVSTLMQVPLRRVEEEQREQHRQEILQHDADVDPDLFRGLSIIPTAADFDPEQDIQLRANKVIGGYDNVNDYLDIQFRLLRADLILPLRKNILEFQGHGGEQYKHHFKGMRVYSQVRIVRPVCHDVGLSFRLSFDVSKLRVKWAVSQRLKYGSLLCLSNDNFATYRCAVVEKREAKDLALGLVDVQFIVGGHGANGNAARQEEFMRLLEESRNCRYVMVESPSYFEAYKYVLQGLQNITEESFPFWPYIGRCRPMVGPPRYLQERGADVTYDLRPLVDNDYIIEENNDEVHTFSREAQLVAAVKVQDFDSWPHSNVFNLDFSQFAALQSAFTREFSVIQGPPGTGKTYIGLKVLKALLHNKHVWTDEEGQSNPILLVCYTNHALDQFLEGILKFFKGKLVRVGSRSKSEVLEEYNLRSFRNRARENRTVPMEIHLGKMEVRLKMKELKADIHKEAAKLEILEREIVTESFLKEFIHEEHFDQLTRKTERGKSVIPRWLGMSDYDKENEERYWQEWRQRLQMGAVGEHVHRQIQGQTGHGQGAMVQPENEEDEEYLDIDLFGEVDAEVQRMQSVDVDDSDSDQDEIFEDTDLFDELLNGLGNDHFEKVRQVNKKLDDVDVFTELIRNKNIAFNISDYGDEEMPRNLKKEEKKHWRDIAQMKKQYKQILLGHLQKTDMVDEEEALQIYNPWRIRRSDRWRLYRYWVDIYCRQLRVEIRDKSQEFERLARRYQEILHQEDKAILEKATVIGMTSTTAARYQAVLREIGPKIVIVEEAAEVLEGHVVTSLSAESQHVILIGDHKQLRPNPSVHKLKTDYGFDISLFERLVNNGFPFDCLKYQHRMRPEISQLLRVKDLYPDLLDHESVKTFEHVSRLERDVHFIHHDFMESQEEDTKTYCNGYEARYLAELLLYLLHQGYCSKQITILSPYAGQVHLIKKVVEEVTPTKAMGLRVKGLKVISVDNYQGEENDIVLLSMVRSNPNDDIGFLKMNNRICVALSRAKVGLFVIGNFLGLSKSSTMFQEILAIARQQELIGPLVHYCLHHRQQKTTINGPDDFEKVPEGGCQLPCSIRLDCGHKCPRVCHTDDPEHKHVKCTEQCGVFCEKCQKTCPGGHQCGRHTMCQNLVQKRIPNCGHDQLVPCYMEVNQFECKGKCKQLLPCRHLCGRQCGSPHLHSGNACSILVKVRPEHCGHESFDLECRKARGEVTLECPKACGAVLECGHLCSGTCGRCQNGRLHVNCEEPCPKILICGHACRAKCSDCPPCTLPCENACCHSKCPKACGAPCASCLEPCMWRCEHAGCQERCCQPCERPPCNMRCKKILQCRHRCCGLCGEKCPRLCVICHKQELIDTSLLGYDGDPDTLFIELDCGHVLEVDFVDQWMVTSTSSSEEESDQLAIAMKACPLCKSVIRKCPRYNKQIKEILRLIERVKRKYIGDNERLDRLKRQRDDIARTLGGQDGLAVDKFIADGGKLLSLTILEAQINQIRLFQQLCALTRKADEGQIKWGGGESADTFRAIISDLQNFKAWTLQKRSLFSPQNNLDARREHGRLSILLDLRRLEFTIEDYGVHSQIPVRLMILLGQSLGKLKRYGAATDKDIDESRQLCENLRKSVPESNIALTSAEKLEIVKAMGLTKGAWYKCLKGHIYAIGECGQAMEESRCPECKSTIGGRDHRLNASNAWAPEMDNAEVPISRNFEADHALAQMMQRQLNDQFGDV</sequence>
<dbReference type="InterPro" id="IPR027417">
    <property type="entry name" value="P-loop_NTPase"/>
</dbReference>
<feature type="coiled-coil region" evidence="7">
    <location>
        <begin position="879"/>
        <end position="906"/>
    </location>
</feature>
<evidence type="ECO:0000256" key="8">
    <source>
        <dbReference type="SAM" id="MobiDB-lite"/>
    </source>
</evidence>
<dbReference type="CDD" id="cd06008">
    <property type="entry name" value="NF-X1-zinc-finger"/>
    <property type="match status" value="2"/>
</dbReference>